<keyword evidence="2" id="KW-1133">Transmembrane helix</keyword>
<dbReference type="Proteomes" id="UP000270924">
    <property type="component" value="Unassembled WGS sequence"/>
</dbReference>
<accession>A0A3P7EE35</accession>
<gene>
    <name evidence="3" type="ORF">WBA_LOCUS7775</name>
</gene>
<name>A0A3P7EE35_WUCBA</name>
<reference evidence="3 4" key="1">
    <citation type="submission" date="2018-11" db="EMBL/GenBank/DDBJ databases">
        <authorList>
            <consortium name="Pathogen Informatics"/>
        </authorList>
    </citation>
    <scope>NUCLEOTIDE SEQUENCE [LARGE SCALE GENOMIC DNA]</scope>
</reference>
<keyword evidence="2" id="KW-0472">Membrane</keyword>
<feature type="region of interest" description="Disordered" evidence="1">
    <location>
        <begin position="236"/>
        <end position="270"/>
    </location>
</feature>
<evidence type="ECO:0000313" key="3">
    <source>
        <dbReference type="EMBL" id="VDM14389.1"/>
    </source>
</evidence>
<protein>
    <submittedName>
        <fullName evidence="3">Uncharacterized protein</fullName>
    </submittedName>
</protein>
<feature type="compositionally biased region" description="Polar residues" evidence="1">
    <location>
        <begin position="242"/>
        <end position="259"/>
    </location>
</feature>
<evidence type="ECO:0000256" key="2">
    <source>
        <dbReference type="SAM" id="Phobius"/>
    </source>
</evidence>
<keyword evidence="2" id="KW-0812">Transmembrane</keyword>
<dbReference type="AlphaFoldDB" id="A0A3P7EE35"/>
<dbReference type="EMBL" id="UYWW01005832">
    <property type="protein sequence ID" value="VDM14389.1"/>
    <property type="molecule type" value="Genomic_DNA"/>
</dbReference>
<keyword evidence="4" id="KW-1185">Reference proteome</keyword>
<feature type="transmembrane region" description="Helical" evidence="2">
    <location>
        <begin position="24"/>
        <end position="47"/>
    </location>
</feature>
<feature type="transmembrane region" description="Helical" evidence="2">
    <location>
        <begin position="67"/>
        <end position="91"/>
    </location>
</feature>
<evidence type="ECO:0000256" key="1">
    <source>
        <dbReference type="SAM" id="MobiDB-lite"/>
    </source>
</evidence>
<feature type="non-terminal residue" evidence="3">
    <location>
        <position position="1"/>
    </location>
</feature>
<sequence>ILFTSLFTFTSLPLSRKFRGSSSAICISAFGTFLSLGGALMLLLAHFSMDDSPLFNLEYYYQKPIQLAGLVFLICGGILVLVSFVCIIFSVKILSADISTELGRPRFTILKQAIKEPVGVYEKSPYQSMPPPAYPVLENKYTQMTVFSPKSELKLYPPVLAMIRWSPSKGETATLTERSYNCNNWTTVPQELNLEMEFTAKCPVVRRYRCMIDHQVLILLVHTILYAPSLRQQTDMVKENPRASSLTGTRKLSNDSVQTSRRAKSLAASSARTENLGHHVTVVCQLCNNNMSID</sequence>
<proteinExistence type="predicted"/>
<evidence type="ECO:0000313" key="4">
    <source>
        <dbReference type="Proteomes" id="UP000270924"/>
    </source>
</evidence>
<dbReference type="InParanoid" id="A0A3P7EE35"/>
<dbReference type="OrthoDB" id="5828479at2759"/>
<organism evidence="3 4">
    <name type="scientific">Wuchereria bancrofti</name>
    <dbReference type="NCBI Taxonomy" id="6293"/>
    <lineage>
        <taxon>Eukaryota</taxon>
        <taxon>Metazoa</taxon>
        <taxon>Ecdysozoa</taxon>
        <taxon>Nematoda</taxon>
        <taxon>Chromadorea</taxon>
        <taxon>Rhabditida</taxon>
        <taxon>Spirurina</taxon>
        <taxon>Spiruromorpha</taxon>
        <taxon>Filarioidea</taxon>
        <taxon>Onchocercidae</taxon>
        <taxon>Wuchereria</taxon>
    </lineage>
</organism>